<dbReference type="AlphaFoldDB" id="A0A1G1WH01"/>
<dbReference type="EMBL" id="MHCV01000043">
    <property type="protein sequence ID" value="OGY26985.1"/>
    <property type="molecule type" value="Genomic_DNA"/>
</dbReference>
<evidence type="ECO:0000313" key="2">
    <source>
        <dbReference type="Proteomes" id="UP000177900"/>
    </source>
</evidence>
<gene>
    <name evidence="1" type="ORF">A2864_00680</name>
</gene>
<protein>
    <submittedName>
        <fullName evidence="1">Uncharacterized protein</fullName>
    </submittedName>
</protein>
<evidence type="ECO:0000313" key="1">
    <source>
        <dbReference type="EMBL" id="OGY26985.1"/>
    </source>
</evidence>
<organism evidence="1 2">
    <name type="scientific">Candidatus Woykebacteria bacterium RIFCSPHIGHO2_01_FULL_39_12</name>
    <dbReference type="NCBI Taxonomy" id="1802599"/>
    <lineage>
        <taxon>Bacteria</taxon>
        <taxon>Candidatus Woykeibacteriota</taxon>
    </lineage>
</organism>
<name>A0A1G1WH01_9BACT</name>
<proteinExistence type="predicted"/>
<dbReference type="Proteomes" id="UP000177900">
    <property type="component" value="Unassembled WGS sequence"/>
</dbReference>
<accession>A0A1G1WH01</accession>
<comment type="caution">
    <text evidence="1">The sequence shown here is derived from an EMBL/GenBank/DDBJ whole genome shotgun (WGS) entry which is preliminary data.</text>
</comment>
<reference evidence="1 2" key="1">
    <citation type="journal article" date="2016" name="Nat. Commun.">
        <title>Thousands of microbial genomes shed light on interconnected biogeochemical processes in an aquifer system.</title>
        <authorList>
            <person name="Anantharaman K."/>
            <person name="Brown C.T."/>
            <person name="Hug L.A."/>
            <person name="Sharon I."/>
            <person name="Castelle C.J."/>
            <person name="Probst A.J."/>
            <person name="Thomas B.C."/>
            <person name="Singh A."/>
            <person name="Wilkins M.J."/>
            <person name="Karaoz U."/>
            <person name="Brodie E.L."/>
            <person name="Williams K.H."/>
            <person name="Hubbard S.S."/>
            <person name="Banfield J.F."/>
        </authorList>
    </citation>
    <scope>NUCLEOTIDE SEQUENCE [LARGE SCALE GENOMIC DNA]</scope>
</reference>
<sequence length="186" mass="20621">MDDLGGGPQGGEMMRSFTRIGSFPSSERLRKQASRLRKDAEFLESLSSNHSIEFYASFFSDGRRQVVGLDNASLIGVDMTPEWVMPWAVLLRYLDMTPQHAIEWLSGMHFGISYASRGERLCWLGRHVDVNYLPGSHAVCPACGYGWLLGELPPRKPCPLSPIDRKPIVAKDPSGEIVAEVVTLLG</sequence>